<feature type="compositionally biased region" description="Basic and acidic residues" evidence="1">
    <location>
        <begin position="192"/>
        <end position="202"/>
    </location>
</feature>
<dbReference type="AlphaFoldDB" id="A0A2T2PC39"/>
<organism evidence="2 3">
    <name type="scientific">Corynespora cassiicola Philippines</name>
    <dbReference type="NCBI Taxonomy" id="1448308"/>
    <lineage>
        <taxon>Eukaryota</taxon>
        <taxon>Fungi</taxon>
        <taxon>Dikarya</taxon>
        <taxon>Ascomycota</taxon>
        <taxon>Pezizomycotina</taxon>
        <taxon>Dothideomycetes</taxon>
        <taxon>Pleosporomycetidae</taxon>
        <taxon>Pleosporales</taxon>
        <taxon>Corynesporascaceae</taxon>
        <taxon>Corynespora</taxon>
    </lineage>
</organism>
<evidence type="ECO:0000313" key="2">
    <source>
        <dbReference type="EMBL" id="PSN75239.1"/>
    </source>
</evidence>
<dbReference type="EMBL" id="KZ678128">
    <property type="protein sequence ID" value="PSN75239.1"/>
    <property type="molecule type" value="Genomic_DNA"/>
</dbReference>
<name>A0A2T2PC39_CORCC</name>
<evidence type="ECO:0000256" key="1">
    <source>
        <dbReference type="SAM" id="MobiDB-lite"/>
    </source>
</evidence>
<reference evidence="2 3" key="1">
    <citation type="journal article" date="2018" name="Front. Microbiol.">
        <title>Genome-Wide Analysis of Corynespora cassiicola Leaf Fall Disease Putative Effectors.</title>
        <authorList>
            <person name="Lopez D."/>
            <person name="Ribeiro S."/>
            <person name="Label P."/>
            <person name="Fumanal B."/>
            <person name="Venisse J.S."/>
            <person name="Kohler A."/>
            <person name="de Oliveira R.R."/>
            <person name="Labutti K."/>
            <person name="Lipzen A."/>
            <person name="Lail K."/>
            <person name="Bauer D."/>
            <person name="Ohm R.A."/>
            <person name="Barry K.W."/>
            <person name="Spatafora J."/>
            <person name="Grigoriev I.V."/>
            <person name="Martin F.M."/>
            <person name="Pujade-Renaud V."/>
        </authorList>
    </citation>
    <scope>NUCLEOTIDE SEQUENCE [LARGE SCALE GENOMIC DNA]</scope>
    <source>
        <strain evidence="2 3">Philippines</strain>
    </source>
</reference>
<feature type="compositionally biased region" description="Gly residues" evidence="1">
    <location>
        <begin position="111"/>
        <end position="126"/>
    </location>
</feature>
<feature type="compositionally biased region" description="Basic residues" evidence="1">
    <location>
        <begin position="133"/>
        <end position="143"/>
    </location>
</feature>
<gene>
    <name evidence="2" type="ORF">BS50DRAFT_35944</name>
</gene>
<sequence length="438" mass="46665">MSKITRALWYPHCIVCPVSMTKFRNKKAWVRPHKPSIWESMFSKKKKTDPGRSQSMDIIGGSRESLIPGPSGASPGGFRNQNPTMNGFGGQRNGTPVERLRENVDEPQIFGNGGGGGDEGGFGGQLDFGIGRRGGRGGRRGRGGGRDGFGGPPDFGGGGNEDEFNGAQDFDGSRGIGNYEEPRGFRGGRSRGGFEEAREFGGDRSGGGFDEARGFGDGRGGGGLDEPQDFDGEVDRGRYDGSLENRGGGNESFTGSQNFVAGRGNGMFNSEDPGLGGPGDEPWAPAMDSFVPDMNLPGVSLDNSPRGIGSDNNFSAPPGAFQNPVFDHNLDGAENNPGGFQRTLGNFPSVSRFEEDGHLGRHKVPKRTSGPTNMDGQTAYGDQMRGAQSPQRYPPGREVTAHANESSKNGQDHGNYGKGKHPWAGSEETIRNNRTRRE</sequence>
<feature type="compositionally biased region" description="Gly residues" evidence="1">
    <location>
        <begin position="146"/>
        <end position="159"/>
    </location>
</feature>
<proteinExistence type="predicted"/>
<keyword evidence="3" id="KW-1185">Reference proteome</keyword>
<protein>
    <submittedName>
        <fullName evidence="2">Uncharacterized protein</fullName>
    </submittedName>
</protein>
<feature type="region of interest" description="Disordered" evidence="1">
    <location>
        <begin position="69"/>
        <end position="438"/>
    </location>
</feature>
<accession>A0A2T2PC39</accession>
<dbReference type="Proteomes" id="UP000240883">
    <property type="component" value="Unassembled WGS sequence"/>
</dbReference>
<evidence type="ECO:0000313" key="3">
    <source>
        <dbReference type="Proteomes" id="UP000240883"/>
    </source>
</evidence>
<feature type="compositionally biased region" description="Basic and acidic residues" evidence="1">
    <location>
        <begin position="233"/>
        <end position="243"/>
    </location>
</feature>